<feature type="region of interest" description="Disordered" evidence="1">
    <location>
        <begin position="72"/>
        <end position="102"/>
    </location>
</feature>
<feature type="region of interest" description="Disordered" evidence="1">
    <location>
        <begin position="32"/>
        <end position="51"/>
    </location>
</feature>
<dbReference type="SUPFAM" id="SSF52047">
    <property type="entry name" value="RNI-like"/>
    <property type="match status" value="1"/>
</dbReference>
<keyword evidence="3" id="KW-1185">Reference proteome</keyword>
<gene>
    <name evidence="2" type="ORF">ONZ51_g4235</name>
</gene>
<dbReference type="AlphaFoldDB" id="A0AAD7TWN5"/>
<evidence type="ECO:0000256" key="1">
    <source>
        <dbReference type="SAM" id="MobiDB-lite"/>
    </source>
</evidence>
<comment type="caution">
    <text evidence="2">The sequence shown here is derived from an EMBL/GenBank/DDBJ whole genome shotgun (WGS) entry which is preliminary data.</text>
</comment>
<proteinExistence type="predicted"/>
<protein>
    <recommendedName>
        <fullName evidence="4">F-box domain-containing protein</fullName>
    </recommendedName>
</protein>
<dbReference type="EMBL" id="JAPEVG010000080">
    <property type="protein sequence ID" value="KAJ8487369.1"/>
    <property type="molecule type" value="Genomic_DNA"/>
</dbReference>
<evidence type="ECO:0000313" key="3">
    <source>
        <dbReference type="Proteomes" id="UP001215151"/>
    </source>
</evidence>
<name>A0AAD7TWN5_9APHY</name>
<sequence>MYRSLTATVPTQRDIATATQQDATTHKQLALRLGSSSPHNRPRRPPMASQAPIERLPVELLSYIFILAAHTPDPQDIDPNTTEGQREPEGDGPCGENENEISPCVLSSSTPPDVFAAVNRHWRDVALGTPRLWTRICVTIGDLQHSSSDEEWLPAVSRYVSRSRRCPLDIYIDARDPEWDFSEDDMVGAVISPYLDESYDYVHPFKVEHMHYVLNILLPQVTRIRSLVILTDRWAPMQTALECLSFQTPALVSAPDPLPFSLPFLESLVLMRCNEFVSYHHRFSPREQQNPACLPFRGLLTASGPGKRDSAALLPGLRRLVLSGVHLDWTSLPYLLPTPRGSDDIGLQHLELSYHSAEDRIPLEGAIHATCHVVEDVRPIALPSLKTLELGYYDVQPAVALLGMVDLGAVEDVALESSYPGRDETLDGEPLLLACSAVTSTASPRCGQPVFPRVKSVALRRVDASAETFEAFYSALPSLRELSIADMFLLGGESLIIRDVDLSFVPFEGAAYSIACGPSAASKSGGAENRISALEVYGSVSEGYSISARHDDYGYDRRHQMLC</sequence>
<dbReference type="Proteomes" id="UP001215151">
    <property type="component" value="Unassembled WGS sequence"/>
</dbReference>
<evidence type="ECO:0008006" key="4">
    <source>
        <dbReference type="Google" id="ProtNLM"/>
    </source>
</evidence>
<evidence type="ECO:0000313" key="2">
    <source>
        <dbReference type="EMBL" id="KAJ8487369.1"/>
    </source>
</evidence>
<organism evidence="2 3">
    <name type="scientific">Trametes cubensis</name>
    <dbReference type="NCBI Taxonomy" id="1111947"/>
    <lineage>
        <taxon>Eukaryota</taxon>
        <taxon>Fungi</taxon>
        <taxon>Dikarya</taxon>
        <taxon>Basidiomycota</taxon>
        <taxon>Agaricomycotina</taxon>
        <taxon>Agaricomycetes</taxon>
        <taxon>Polyporales</taxon>
        <taxon>Polyporaceae</taxon>
        <taxon>Trametes</taxon>
    </lineage>
</organism>
<reference evidence="2" key="1">
    <citation type="submission" date="2022-11" db="EMBL/GenBank/DDBJ databases">
        <title>Genome Sequence of Cubamyces cubensis.</title>
        <authorList>
            <person name="Buettner E."/>
        </authorList>
    </citation>
    <scope>NUCLEOTIDE SEQUENCE</scope>
    <source>
        <strain evidence="2">MPL-01</strain>
    </source>
</reference>
<accession>A0AAD7TWN5</accession>